<organism evidence="2">
    <name type="scientific">candidate division WOR-3 bacterium</name>
    <dbReference type="NCBI Taxonomy" id="2052148"/>
    <lineage>
        <taxon>Bacteria</taxon>
        <taxon>Bacteria division WOR-3</taxon>
    </lineage>
</organism>
<protein>
    <submittedName>
        <fullName evidence="2">Class I SAM-dependent methyltransferase</fullName>
    </submittedName>
</protein>
<gene>
    <name evidence="2" type="ORF">ENU66_06040</name>
</gene>
<dbReference type="EMBL" id="DTDJ01000042">
    <property type="protein sequence ID" value="HGL17866.1"/>
    <property type="molecule type" value="Genomic_DNA"/>
</dbReference>
<accession>A0A7V3ZYR8</accession>
<comment type="caution">
    <text evidence="2">The sequence shown here is derived from an EMBL/GenBank/DDBJ whole genome shotgun (WGS) entry which is preliminary data.</text>
</comment>
<evidence type="ECO:0000259" key="1">
    <source>
        <dbReference type="Pfam" id="PF08241"/>
    </source>
</evidence>
<sequence>MMVTKEVEEYAWNKKRQAVYGYLKTIDKKRIRLLDIGCNIGGQLAEYSKLLEGEFIGLDIRKFREWNSLNYDFIVGDARKLPFKDEVFDVVVATEVIEHFVEGELFLAEAHRVLKQNGVLILTTPNRLRFYMLHKNLFASLTGKKFTGGFTREHPREYSPHELVCLLKDAGFQVEKIKYIAFSPYLGLPFKLYRLFDNFSDKFLKKFLKWDMMAIARKINQEIQVARI</sequence>
<keyword evidence="2" id="KW-0489">Methyltransferase</keyword>
<feature type="domain" description="Methyltransferase type 11" evidence="1">
    <location>
        <begin position="34"/>
        <end position="122"/>
    </location>
</feature>
<dbReference type="PANTHER" id="PTHR43591">
    <property type="entry name" value="METHYLTRANSFERASE"/>
    <property type="match status" value="1"/>
</dbReference>
<dbReference type="InterPro" id="IPR013216">
    <property type="entry name" value="Methyltransf_11"/>
</dbReference>
<dbReference type="CDD" id="cd02440">
    <property type="entry name" value="AdoMet_MTases"/>
    <property type="match status" value="1"/>
</dbReference>
<evidence type="ECO:0000313" key="2">
    <source>
        <dbReference type="EMBL" id="HGL17866.1"/>
    </source>
</evidence>
<dbReference type="SUPFAM" id="SSF53335">
    <property type="entry name" value="S-adenosyl-L-methionine-dependent methyltransferases"/>
    <property type="match status" value="1"/>
</dbReference>
<dbReference type="Pfam" id="PF08241">
    <property type="entry name" value="Methyltransf_11"/>
    <property type="match status" value="1"/>
</dbReference>
<proteinExistence type="predicted"/>
<dbReference type="GO" id="GO:0008757">
    <property type="term" value="F:S-adenosylmethionine-dependent methyltransferase activity"/>
    <property type="evidence" value="ECO:0007669"/>
    <property type="project" value="InterPro"/>
</dbReference>
<keyword evidence="2" id="KW-0808">Transferase</keyword>
<dbReference type="InterPro" id="IPR029063">
    <property type="entry name" value="SAM-dependent_MTases_sf"/>
</dbReference>
<reference evidence="2" key="1">
    <citation type="journal article" date="2020" name="mSystems">
        <title>Genome- and Community-Level Interaction Insights into Carbon Utilization and Element Cycling Functions of Hydrothermarchaeota in Hydrothermal Sediment.</title>
        <authorList>
            <person name="Zhou Z."/>
            <person name="Liu Y."/>
            <person name="Xu W."/>
            <person name="Pan J."/>
            <person name="Luo Z.H."/>
            <person name="Li M."/>
        </authorList>
    </citation>
    <scope>NUCLEOTIDE SEQUENCE [LARGE SCALE GENOMIC DNA]</scope>
    <source>
        <strain evidence="2">SpSt-69</strain>
    </source>
</reference>
<name>A0A7V3ZYR8_UNCW3</name>
<dbReference type="Gene3D" id="3.40.50.150">
    <property type="entry name" value="Vaccinia Virus protein VP39"/>
    <property type="match status" value="1"/>
</dbReference>
<dbReference type="AlphaFoldDB" id="A0A7V3ZYR8"/>
<dbReference type="GO" id="GO:0032259">
    <property type="term" value="P:methylation"/>
    <property type="evidence" value="ECO:0007669"/>
    <property type="project" value="UniProtKB-KW"/>
</dbReference>